<protein>
    <submittedName>
        <fullName evidence="2">Uncharacterized protein</fullName>
    </submittedName>
</protein>
<name>G0TTG2_TRYVY</name>
<dbReference type="AlphaFoldDB" id="G0TTG2"/>
<dbReference type="EMBL" id="HE573019">
    <property type="protein sequence ID" value="CCC47243.1"/>
    <property type="molecule type" value="Genomic_DNA"/>
</dbReference>
<evidence type="ECO:0000256" key="1">
    <source>
        <dbReference type="SAM" id="MobiDB-lite"/>
    </source>
</evidence>
<accession>G0TTG2</accession>
<dbReference type="VEuPathDB" id="TriTrypDB:TvY486_0304160"/>
<gene>
    <name evidence="2" type="ORF">TVY486_0304160</name>
</gene>
<sequence>MPPAVEPGVTSEGETPQQLWRGSGLHWRPSLQTNVRVVVTIHWRGGREINLHPKGVLVGIGYFSRFESHTTMFSGVVCVNAFPPLR</sequence>
<reference evidence="2" key="1">
    <citation type="journal article" date="2012" name="Proc. Natl. Acad. Sci. U.S.A.">
        <title>Antigenic diversity is generated by distinct evolutionary mechanisms in African trypanosome species.</title>
        <authorList>
            <person name="Jackson A.P."/>
            <person name="Berry A."/>
            <person name="Aslett M."/>
            <person name="Allison H.C."/>
            <person name="Burton P."/>
            <person name="Vavrova-Anderson J."/>
            <person name="Brown R."/>
            <person name="Browne H."/>
            <person name="Corton N."/>
            <person name="Hauser H."/>
            <person name="Gamble J."/>
            <person name="Gilderthorp R."/>
            <person name="Marcello L."/>
            <person name="McQuillan J."/>
            <person name="Otto T.D."/>
            <person name="Quail M.A."/>
            <person name="Sanders M.J."/>
            <person name="van Tonder A."/>
            <person name="Ginger M.L."/>
            <person name="Field M.C."/>
            <person name="Barry J.D."/>
            <person name="Hertz-Fowler C."/>
            <person name="Berriman M."/>
        </authorList>
    </citation>
    <scope>NUCLEOTIDE SEQUENCE</scope>
    <source>
        <strain evidence="2">Y486</strain>
    </source>
</reference>
<organism evidence="2">
    <name type="scientific">Trypanosoma vivax (strain Y486)</name>
    <dbReference type="NCBI Taxonomy" id="1055687"/>
    <lineage>
        <taxon>Eukaryota</taxon>
        <taxon>Discoba</taxon>
        <taxon>Euglenozoa</taxon>
        <taxon>Kinetoplastea</taxon>
        <taxon>Metakinetoplastina</taxon>
        <taxon>Trypanosomatida</taxon>
        <taxon>Trypanosomatidae</taxon>
        <taxon>Trypanosoma</taxon>
        <taxon>Duttonella</taxon>
    </lineage>
</organism>
<evidence type="ECO:0000313" key="2">
    <source>
        <dbReference type="EMBL" id="CCC47243.1"/>
    </source>
</evidence>
<feature type="region of interest" description="Disordered" evidence="1">
    <location>
        <begin position="1"/>
        <end position="21"/>
    </location>
</feature>
<proteinExistence type="predicted"/>